<dbReference type="AlphaFoldDB" id="A0A517ZFL3"/>
<name>A0A517ZFL3_9PLAN</name>
<dbReference type="EMBL" id="CP036275">
    <property type="protein sequence ID" value="QDU41280.1"/>
    <property type="molecule type" value="Genomic_DNA"/>
</dbReference>
<evidence type="ECO:0000313" key="1">
    <source>
        <dbReference type="EMBL" id="QDU41280.1"/>
    </source>
</evidence>
<reference evidence="1 2" key="1">
    <citation type="submission" date="2019-02" db="EMBL/GenBank/DDBJ databases">
        <title>Deep-cultivation of Planctomycetes and their phenomic and genomic characterization uncovers novel biology.</title>
        <authorList>
            <person name="Wiegand S."/>
            <person name="Jogler M."/>
            <person name="Boedeker C."/>
            <person name="Pinto D."/>
            <person name="Vollmers J."/>
            <person name="Rivas-Marin E."/>
            <person name="Kohn T."/>
            <person name="Peeters S.H."/>
            <person name="Heuer A."/>
            <person name="Rast P."/>
            <person name="Oberbeckmann S."/>
            <person name="Bunk B."/>
            <person name="Jeske O."/>
            <person name="Meyerdierks A."/>
            <person name="Storesund J.E."/>
            <person name="Kallscheuer N."/>
            <person name="Luecker S."/>
            <person name="Lage O.M."/>
            <person name="Pohl T."/>
            <person name="Merkel B.J."/>
            <person name="Hornburger P."/>
            <person name="Mueller R.-W."/>
            <person name="Bruemmer F."/>
            <person name="Labrenz M."/>
            <person name="Spormann A.M."/>
            <person name="Op den Camp H."/>
            <person name="Overmann J."/>
            <person name="Amann R."/>
            <person name="Jetten M.S.M."/>
            <person name="Mascher T."/>
            <person name="Medema M.H."/>
            <person name="Devos D.P."/>
            <person name="Kaster A.-K."/>
            <person name="Ovreas L."/>
            <person name="Rohde M."/>
            <person name="Galperin M.Y."/>
            <person name="Jogler C."/>
        </authorList>
    </citation>
    <scope>NUCLEOTIDE SEQUENCE [LARGE SCALE GENOMIC DNA]</scope>
    <source>
        <strain evidence="1 2">Mal4</strain>
    </source>
</reference>
<gene>
    <name evidence="1" type="ORF">Mal4_56460</name>
</gene>
<accession>A0A517ZFL3</accession>
<dbReference type="Proteomes" id="UP000320496">
    <property type="component" value="Chromosome"/>
</dbReference>
<organism evidence="1 2">
    <name type="scientific">Maioricimonas rarisocia</name>
    <dbReference type="NCBI Taxonomy" id="2528026"/>
    <lineage>
        <taxon>Bacteria</taxon>
        <taxon>Pseudomonadati</taxon>
        <taxon>Planctomycetota</taxon>
        <taxon>Planctomycetia</taxon>
        <taxon>Planctomycetales</taxon>
        <taxon>Planctomycetaceae</taxon>
        <taxon>Maioricimonas</taxon>
    </lineage>
</organism>
<proteinExistence type="predicted"/>
<keyword evidence="2" id="KW-1185">Reference proteome</keyword>
<evidence type="ECO:0000313" key="2">
    <source>
        <dbReference type="Proteomes" id="UP000320496"/>
    </source>
</evidence>
<dbReference type="KEGG" id="mri:Mal4_56460"/>
<dbReference type="RefSeq" id="WP_145372523.1">
    <property type="nucleotide sequence ID" value="NZ_CP036275.1"/>
</dbReference>
<protein>
    <submittedName>
        <fullName evidence="1">Uncharacterized protein</fullName>
    </submittedName>
</protein>
<sequence length="134" mass="15584">MIFGLVHDFADVLNAMPEGHPLRRILKLLDEAIRRDVHFIDRHPTTLFQCMWNTCWWYDCPEAAKHDEEPEGGGPAEDSARGLHAVLEQWRKWKQQRTSGFAWVRSLRPPPKLLLERNDVVLTGLGRRSECVRS</sequence>